<evidence type="ECO:0000256" key="1">
    <source>
        <dbReference type="SAM" id="MobiDB-lite"/>
    </source>
</evidence>
<feature type="region of interest" description="Disordered" evidence="1">
    <location>
        <begin position="159"/>
        <end position="183"/>
    </location>
</feature>
<organism evidence="2 3">
    <name type="scientific">Phyllostomus discolor</name>
    <name type="common">pale spear-nosed bat</name>
    <dbReference type="NCBI Taxonomy" id="89673"/>
    <lineage>
        <taxon>Eukaryota</taxon>
        <taxon>Metazoa</taxon>
        <taxon>Chordata</taxon>
        <taxon>Craniata</taxon>
        <taxon>Vertebrata</taxon>
        <taxon>Euteleostomi</taxon>
        <taxon>Mammalia</taxon>
        <taxon>Eutheria</taxon>
        <taxon>Laurasiatheria</taxon>
        <taxon>Chiroptera</taxon>
        <taxon>Yangochiroptera</taxon>
        <taxon>Phyllostomidae</taxon>
        <taxon>Phyllostominae</taxon>
        <taxon>Phyllostomus</taxon>
    </lineage>
</organism>
<dbReference type="AlphaFoldDB" id="A0A834DI83"/>
<sequence length="203" mass="22142">MCFLQQYGLKNEAGVPEWSVGRPGQPLAPKAELEEGSVLHRSCVCAPDPRSWSPVENSPILLYSVLGRPLTPSLHYGREGEGAVWRGQWSLRTSRNEPQVHVSMAPLLSSPWWHPRGPTDSPGPYFLPEEAVRVDARADLSKGWPLAKAGPARKHVHILGTRSSGGDMSFGTERAPPSLVPRNAQGELRGEKAPGSFLLRCPS</sequence>
<reference evidence="2 3" key="1">
    <citation type="journal article" date="2020" name="Nature">
        <title>Six reference-quality genomes reveal evolution of bat adaptations.</title>
        <authorList>
            <person name="Jebb D."/>
            <person name="Huang Z."/>
            <person name="Pippel M."/>
            <person name="Hughes G.M."/>
            <person name="Lavrichenko K."/>
            <person name="Devanna P."/>
            <person name="Winkler S."/>
            <person name="Jermiin L.S."/>
            <person name="Skirmuntt E.C."/>
            <person name="Katzourakis A."/>
            <person name="Burkitt-Gray L."/>
            <person name="Ray D.A."/>
            <person name="Sullivan K.A.M."/>
            <person name="Roscito J.G."/>
            <person name="Kirilenko B.M."/>
            <person name="Davalos L.M."/>
            <person name="Corthals A.P."/>
            <person name="Power M.L."/>
            <person name="Jones G."/>
            <person name="Ransome R.D."/>
            <person name="Dechmann D.K.N."/>
            <person name="Locatelli A.G."/>
            <person name="Puechmaille S.J."/>
            <person name="Fedrigo O."/>
            <person name="Jarvis E.D."/>
            <person name="Hiller M."/>
            <person name="Vernes S.C."/>
            <person name="Myers E.W."/>
            <person name="Teeling E.C."/>
        </authorList>
    </citation>
    <scope>NUCLEOTIDE SEQUENCE [LARGE SCALE GENOMIC DNA]</scope>
    <source>
        <strain evidence="2">Bat1K_MPI-CBG_1</strain>
    </source>
</reference>
<name>A0A834DI83_9CHIR</name>
<comment type="caution">
    <text evidence="2">The sequence shown here is derived from an EMBL/GenBank/DDBJ whole genome shotgun (WGS) entry which is preliminary data.</text>
</comment>
<evidence type="ECO:0000313" key="2">
    <source>
        <dbReference type="EMBL" id="KAF6084430.1"/>
    </source>
</evidence>
<dbReference type="Proteomes" id="UP000664940">
    <property type="component" value="Unassembled WGS sequence"/>
</dbReference>
<evidence type="ECO:0000313" key="3">
    <source>
        <dbReference type="Proteomes" id="UP000664940"/>
    </source>
</evidence>
<accession>A0A834DI83</accession>
<gene>
    <name evidence="2" type="ORF">HJG60_008692</name>
</gene>
<dbReference type="EMBL" id="JABVXQ010000012">
    <property type="protein sequence ID" value="KAF6084430.1"/>
    <property type="molecule type" value="Genomic_DNA"/>
</dbReference>
<protein>
    <submittedName>
        <fullName evidence="2">Uncharacterized protein</fullName>
    </submittedName>
</protein>
<proteinExistence type="predicted"/>